<proteinExistence type="predicted"/>
<organism evidence="1">
    <name type="scientific">uncultured Caudovirales phage</name>
    <dbReference type="NCBI Taxonomy" id="2100421"/>
    <lineage>
        <taxon>Viruses</taxon>
        <taxon>Duplodnaviria</taxon>
        <taxon>Heunggongvirae</taxon>
        <taxon>Uroviricota</taxon>
        <taxon>Caudoviricetes</taxon>
        <taxon>Peduoviridae</taxon>
        <taxon>Maltschvirus</taxon>
        <taxon>Maltschvirus maltsch</taxon>
    </lineage>
</organism>
<sequence>MINFTKITYDEVSEILNRACHSWDGSENVFIDETKINADELDKLRLYLIQIGYIEQSKII</sequence>
<accession>A0A6J5R506</accession>
<dbReference type="EMBL" id="LR797179">
    <property type="protein sequence ID" value="CAB4191903.1"/>
    <property type="molecule type" value="Genomic_DNA"/>
</dbReference>
<evidence type="ECO:0000313" key="1">
    <source>
        <dbReference type="EMBL" id="CAB4191903.1"/>
    </source>
</evidence>
<reference evidence="1" key="1">
    <citation type="submission" date="2020-05" db="EMBL/GenBank/DDBJ databases">
        <authorList>
            <person name="Chiriac C."/>
            <person name="Salcher M."/>
            <person name="Ghai R."/>
            <person name="Kavagutti S V."/>
        </authorList>
    </citation>
    <scope>NUCLEOTIDE SEQUENCE</scope>
</reference>
<name>A0A6J5R506_9CAUD</name>
<protein>
    <submittedName>
        <fullName evidence="1">Uncharacterized protein</fullName>
    </submittedName>
</protein>
<gene>
    <name evidence="1" type="ORF">UFOVP1230_29</name>
</gene>